<dbReference type="KEGG" id="tpro:Ga0080559_TMP3085"/>
<organism evidence="1 2">
    <name type="scientific">Salipiger profundus</name>
    <dbReference type="NCBI Taxonomy" id="1229727"/>
    <lineage>
        <taxon>Bacteria</taxon>
        <taxon>Pseudomonadati</taxon>
        <taxon>Pseudomonadota</taxon>
        <taxon>Alphaproteobacteria</taxon>
        <taxon>Rhodobacterales</taxon>
        <taxon>Roseobacteraceae</taxon>
        <taxon>Salipiger</taxon>
    </lineage>
</organism>
<proteinExistence type="predicted"/>
<protein>
    <submittedName>
        <fullName evidence="1">Uncharacterized protein</fullName>
    </submittedName>
</protein>
<keyword evidence="2" id="KW-1185">Reference proteome</keyword>
<dbReference type="Proteomes" id="UP000186559">
    <property type="component" value="Chromosome"/>
</dbReference>
<reference evidence="1 2" key="1">
    <citation type="submission" date="2016-03" db="EMBL/GenBank/DDBJ databases">
        <title>Deep-sea bacteria in the southern Pacific.</title>
        <authorList>
            <person name="Tang K."/>
        </authorList>
    </citation>
    <scope>NUCLEOTIDE SEQUENCE [LARGE SCALE GENOMIC DNA]</scope>
    <source>
        <strain evidence="1 2">JLT2016</strain>
    </source>
</reference>
<gene>
    <name evidence="1" type="ORF">Ga0080559_TMP3085</name>
</gene>
<name>A0A1U7D6V0_9RHOB</name>
<evidence type="ECO:0000313" key="1">
    <source>
        <dbReference type="EMBL" id="APX23881.1"/>
    </source>
</evidence>
<accession>A0A1U7D6V0</accession>
<sequence>MAQQDLPGFIDHGLLLGREPERLRFDGGCSHLSCHGPVLQRAVGRAPYFHRVTRRSAALVLRRERRRAWKAGNPDIRNAGPPYRRVA</sequence>
<dbReference type="AlphaFoldDB" id="A0A1U7D6V0"/>
<evidence type="ECO:0000313" key="2">
    <source>
        <dbReference type="Proteomes" id="UP000186559"/>
    </source>
</evidence>
<dbReference type="EMBL" id="CP014796">
    <property type="protein sequence ID" value="APX23881.1"/>
    <property type="molecule type" value="Genomic_DNA"/>
</dbReference>